<evidence type="ECO:0000313" key="2">
    <source>
        <dbReference type="EMBL" id="CAI5730364.1"/>
    </source>
</evidence>
<sequence length="460" mass="48612">MDRLGSAFRPRGAAAAAAATTGKQSVAPFTGKFKLQTLPPFTRIKAPTTEAKLKAAFSFLKTTGASASAEKQTSAVSSAHRSGRFLQPLAVDRSSRKSAGFSFLKLPSKSKDVGPLTSRSLVNEAPAAPAVSSTRKLLLTKVSTKSVANKPVRRATEADTAPLFKLQATGGLPFTFRADTKSSAAKKRKATEAVADDDEADGLVGTSCRVGSSSAGFRLKGTAFDKDRGKRLRLLSPAENVGRNDSGRSSSSIPFALRMGGKGGIHVKADDDAMPKKRRLLLPPSKTDPALKKSKGLSRTAAQPLGDTKVAGSGRSSDDCQNDSVALLPNLEETSSAVLADATKSKQSSAEVPLSPSEDQTEEDLAMNLLCIVDDDKEDEFLTRAAAVQDFTDRVGLEQKQILGRLRDVHANISETLLDALTDLLAEEGGIGIDKLACDINIDVDIGDVVLQDDEIQVFL</sequence>
<feature type="region of interest" description="Disordered" evidence="1">
    <location>
        <begin position="1"/>
        <end position="24"/>
    </location>
</feature>
<reference evidence="2" key="1">
    <citation type="submission" date="2022-12" db="EMBL/GenBank/DDBJ databases">
        <authorList>
            <person name="Webb A."/>
        </authorList>
    </citation>
    <scope>NUCLEOTIDE SEQUENCE</scope>
    <source>
        <strain evidence="2">Hp1</strain>
    </source>
</reference>
<evidence type="ECO:0000313" key="3">
    <source>
        <dbReference type="Proteomes" id="UP001162031"/>
    </source>
</evidence>
<dbReference type="Proteomes" id="UP001162031">
    <property type="component" value="Unassembled WGS sequence"/>
</dbReference>
<evidence type="ECO:0000256" key="1">
    <source>
        <dbReference type="SAM" id="MobiDB-lite"/>
    </source>
</evidence>
<proteinExistence type="predicted"/>
<keyword evidence="3" id="KW-1185">Reference proteome</keyword>
<organism evidence="2 3">
    <name type="scientific">Hyaloperonospora brassicae</name>
    <name type="common">Brassica downy mildew</name>
    <name type="synonym">Peronospora brassicae</name>
    <dbReference type="NCBI Taxonomy" id="162125"/>
    <lineage>
        <taxon>Eukaryota</taxon>
        <taxon>Sar</taxon>
        <taxon>Stramenopiles</taxon>
        <taxon>Oomycota</taxon>
        <taxon>Peronosporomycetes</taxon>
        <taxon>Peronosporales</taxon>
        <taxon>Peronosporaceae</taxon>
        <taxon>Hyaloperonospora</taxon>
    </lineage>
</organism>
<accession>A0AAV0U0X8</accession>
<protein>
    <recommendedName>
        <fullName evidence="4">Calmodulin</fullName>
    </recommendedName>
</protein>
<evidence type="ECO:0008006" key="4">
    <source>
        <dbReference type="Google" id="ProtNLM"/>
    </source>
</evidence>
<feature type="region of interest" description="Disordered" evidence="1">
    <location>
        <begin position="340"/>
        <end position="360"/>
    </location>
</feature>
<dbReference type="AlphaFoldDB" id="A0AAV0U0X8"/>
<comment type="caution">
    <text evidence="2">The sequence shown here is derived from an EMBL/GenBank/DDBJ whole genome shotgun (WGS) entry which is preliminary data.</text>
</comment>
<gene>
    <name evidence="2" type="ORF">HBR001_LOCUS4826</name>
</gene>
<feature type="region of interest" description="Disordered" evidence="1">
    <location>
        <begin position="235"/>
        <end position="322"/>
    </location>
</feature>
<dbReference type="EMBL" id="CANTFL010001026">
    <property type="protein sequence ID" value="CAI5730364.1"/>
    <property type="molecule type" value="Genomic_DNA"/>
</dbReference>
<name>A0AAV0U0X8_HYABA</name>